<sequence length="70" mass="8233">MISLIQTLIFKILKLATPMGKQKNLKICSQFKFLFLINVTPLKKTIKIFQVFFNQLMITNMILNLMDLQK</sequence>
<name>A0A8J8NBN0_HALGN</name>
<organism evidence="1 2">
    <name type="scientific">Halteria grandinella</name>
    <dbReference type="NCBI Taxonomy" id="5974"/>
    <lineage>
        <taxon>Eukaryota</taxon>
        <taxon>Sar</taxon>
        <taxon>Alveolata</taxon>
        <taxon>Ciliophora</taxon>
        <taxon>Intramacronucleata</taxon>
        <taxon>Spirotrichea</taxon>
        <taxon>Stichotrichia</taxon>
        <taxon>Sporadotrichida</taxon>
        <taxon>Halteriidae</taxon>
        <taxon>Halteria</taxon>
    </lineage>
</organism>
<dbReference type="EMBL" id="RRYP01029736">
    <property type="protein sequence ID" value="TNV71714.1"/>
    <property type="molecule type" value="Genomic_DNA"/>
</dbReference>
<comment type="caution">
    <text evidence="1">The sequence shown here is derived from an EMBL/GenBank/DDBJ whole genome shotgun (WGS) entry which is preliminary data.</text>
</comment>
<evidence type="ECO:0000313" key="2">
    <source>
        <dbReference type="Proteomes" id="UP000785679"/>
    </source>
</evidence>
<protein>
    <submittedName>
        <fullName evidence="1">Uncharacterized protein</fullName>
    </submittedName>
</protein>
<proteinExistence type="predicted"/>
<reference evidence="1" key="1">
    <citation type="submission" date="2019-06" db="EMBL/GenBank/DDBJ databases">
        <authorList>
            <person name="Zheng W."/>
        </authorList>
    </citation>
    <scope>NUCLEOTIDE SEQUENCE</scope>
    <source>
        <strain evidence="1">QDHG01</strain>
    </source>
</reference>
<evidence type="ECO:0000313" key="1">
    <source>
        <dbReference type="EMBL" id="TNV71714.1"/>
    </source>
</evidence>
<dbReference type="AlphaFoldDB" id="A0A8J8NBN0"/>
<dbReference type="Proteomes" id="UP000785679">
    <property type="component" value="Unassembled WGS sequence"/>
</dbReference>
<keyword evidence="2" id="KW-1185">Reference proteome</keyword>
<gene>
    <name evidence="1" type="ORF">FGO68_gene6860</name>
</gene>
<accession>A0A8J8NBN0</accession>